<keyword evidence="8" id="KW-0804">Transcription</keyword>
<keyword evidence="3" id="KW-0808">Transferase</keyword>
<dbReference type="InterPro" id="IPR007046">
    <property type="entry name" value="RNA_pol_sigma_54_core-bd"/>
</dbReference>
<dbReference type="RefSeq" id="WP_041047560.1">
    <property type="nucleotide sequence ID" value="NZ_JXAK01000015.1"/>
</dbReference>
<sequence>MQPGMMLTQEQQAKLVVTPAMRQSIQILQMSSLDLSQFVLEQMADNPCLEMDWDGDLRGKRGARERTGPSQADGAKAEDPLLKVSAQEETLEDLLLSQLRMLHLPAGLFRIAAFLAGNLNESGYLDISAEEAASLLNQSPQAVELALQHLQSLEPAGVGARTLAECLLAQLDRDPSAVPGAREVIRDYLPLLAQGKPDEIAARLGATTDEVRRIADYIRTLNPRPGLAFARLERQYIVPDAVVEKVQGVYTVRMENRHLPKLSINRYYEDCIKSGSSYDSAVLFLKERMEAACSMIRSIHRRQRTLNRVIEAIVAEQIPFLEHGVEGMRPVNLKTISEKLHLHESTVSRAVQNKYIQTPRGLNELKHFFSGGLQTAYGGYASSKSVKAKIAELIAAENKRKPLPDQKIAESLGMQGILIARRTIAKYREELFIPSALKRRSKSI</sequence>
<evidence type="ECO:0000259" key="11">
    <source>
        <dbReference type="Pfam" id="PF04963"/>
    </source>
</evidence>
<keyword evidence="5" id="KW-0805">Transcription regulation</keyword>
<evidence type="ECO:0000256" key="1">
    <source>
        <dbReference type="ARBA" id="ARBA00008798"/>
    </source>
</evidence>
<dbReference type="EMBL" id="JXAK01000015">
    <property type="protein sequence ID" value="KIL40890.1"/>
    <property type="molecule type" value="Genomic_DNA"/>
</dbReference>
<keyword evidence="6" id="KW-0731">Sigma factor</keyword>
<keyword evidence="2" id="KW-0240">DNA-directed RNA polymerase</keyword>
<dbReference type="Pfam" id="PF04963">
    <property type="entry name" value="Sigma54_CBD"/>
    <property type="match status" value="1"/>
</dbReference>
<accession>A0ABR5AIK9</accession>
<dbReference type="NCBIfam" id="TIGR02395">
    <property type="entry name" value="rpoN_sigma"/>
    <property type="match status" value="1"/>
</dbReference>
<evidence type="ECO:0008006" key="14">
    <source>
        <dbReference type="Google" id="ProtNLM"/>
    </source>
</evidence>
<dbReference type="PIRSF" id="PIRSF000774">
    <property type="entry name" value="RpoN"/>
    <property type="match status" value="1"/>
</dbReference>
<evidence type="ECO:0000259" key="10">
    <source>
        <dbReference type="Pfam" id="PF04552"/>
    </source>
</evidence>
<evidence type="ECO:0000256" key="7">
    <source>
        <dbReference type="ARBA" id="ARBA00023125"/>
    </source>
</evidence>
<dbReference type="PROSITE" id="PS00718">
    <property type="entry name" value="SIGMA54_2"/>
    <property type="match status" value="1"/>
</dbReference>
<dbReference type="PANTHER" id="PTHR32248">
    <property type="entry name" value="RNA POLYMERASE SIGMA-54 FACTOR"/>
    <property type="match status" value="1"/>
</dbReference>
<dbReference type="PANTHER" id="PTHR32248:SF4">
    <property type="entry name" value="RNA POLYMERASE SIGMA-54 FACTOR"/>
    <property type="match status" value="1"/>
</dbReference>
<comment type="caution">
    <text evidence="12">The sequence shown here is derived from an EMBL/GenBank/DDBJ whole genome shotgun (WGS) entry which is preliminary data.</text>
</comment>
<organism evidence="12 13">
    <name type="scientific">Gordoniibacillus kamchatkensis</name>
    <dbReference type="NCBI Taxonomy" id="1590651"/>
    <lineage>
        <taxon>Bacteria</taxon>
        <taxon>Bacillati</taxon>
        <taxon>Bacillota</taxon>
        <taxon>Bacilli</taxon>
        <taxon>Bacillales</taxon>
        <taxon>Paenibacillaceae</taxon>
        <taxon>Gordoniibacillus</taxon>
    </lineage>
</organism>
<keyword evidence="4" id="KW-0548">Nucleotidyltransferase</keyword>
<feature type="compositionally biased region" description="Basic and acidic residues" evidence="9">
    <location>
        <begin position="55"/>
        <end position="67"/>
    </location>
</feature>
<feature type="domain" description="RNA polymerase sigma factor 54 core-binding" evidence="11">
    <location>
        <begin position="84"/>
        <end position="268"/>
    </location>
</feature>
<evidence type="ECO:0000313" key="12">
    <source>
        <dbReference type="EMBL" id="KIL40890.1"/>
    </source>
</evidence>
<reference evidence="12 13" key="1">
    <citation type="submission" date="2014-12" db="EMBL/GenBank/DDBJ databases">
        <title>Draft genome sequence of Paenibacillus kamchatkensis strain B-2647.</title>
        <authorList>
            <person name="Karlyshev A.V."/>
            <person name="Kudryashova E.B."/>
        </authorList>
    </citation>
    <scope>NUCLEOTIDE SEQUENCE [LARGE SCALE GENOMIC DNA]</scope>
    <source>
        <strain evidence="12 13">VKM B-2647</strain>
    </source>
</reference>
<evidence type="ECO:0000313" key="13">
    <source>
        <dbReference type="Proteomes" id="UP000031967"/>
    </source>
</evidence>
<dbReference type="Gene3D" id="1.10.10.60">
    <property type="entry name" value="Homeodomain-like"/>
    <property type="match status" value="1"/>
</dbReference>
<dbReference type="InterPro" id="IPR007634">
    <property type="entry name" value="RNA_pol_sigma_54_DNA-bd"/>
</dbReference>
<dbReference type="Gene3D" id="1.10.10.1330">
    <property type="entry name" value="RNA polymerase sigma-54 factor, core-binding domain"/>
    <property type="match status" value="1"/>
</dbReference>
<comment type="similarity">
    <text evidence="1">Belongs to the sigma-54 factor family.</text>
</comment>
<dbReference type="Pfam" id="PF00309">
    <property type="entry name" value="Sigma54_AID"/>
    <property type="match status" value="1"/>
</dbReference>
<evidence type="ECO:0000256" key="4">
    <source>
        <dbReference type="ARBA" id="ARBA00022695"/>
    </source>
</evidence>
<evidence type="ECO:0000256" key="6">
    <source>
        <dbReference type="ARBA" id="ARBA00023082"/>
    </source>
</evidence>
<name>A0ABR5AIK9_9BACL</name>
<dbReference type="PRINTS" id="PR00045">
    <property type="entry name" value="SIGMA54FCT"/>
</dbReference>
<dbReference type="InterPro" id="IPR000394">
    <property type="entry name" value="RNA_pol_sigma_54"/>
</dbReference>
<gene>
    <name evidence="12" type="ORF">SD70_10710</name>
</gene>
<evidence type="ECO:0000256" key="8">
    <source>
        <dbReference type="ARBA" id="ARBA00023163"/>
    </source>
</evidence>
<protein>
    <recommendedName>
        <fullName evidence="14">RNA polymerase sigma-54 factor</fullName>
    </recommendedName>
</protein>
<proteinExistence type="inferred from homology"/>
<keyword evidence="13" id="KW-1185">Reference proteome</keyword>
<dbReference type="Proteomes" id="UP000031967">
    <property type="component" value="Unassembled WGS sequence"/>
</dbReference>
<evidence type="ECO:0000256" key="9">
    <source>
        <dbReference type="SAM" id="MobiDB-lite"/>
    </source>
</evidence>
<evidence type="ECO:0000256" key="2">
    <source>
        <dbReference type="ARBA" id="ARBA00022478"/>
    </source>
</evidence>
<dbReference type="Pfam" id="PF04552">
    <property type="entry name" value="Sigma54_DBD"/>
    <property type="match status" value="1"/>
</dbReference>
<dbReference type="PROSITE" id="PS50044">
    <property type="entry name" value="SIGMA54_3"/>
    <property type="match status" value="1"/>
</dbReference>
<feature type="region of interest" description="Disordered" evidence="9">
    <location>
        <begin position="55"/>
        <end position="76"/>
    </location>
</feature>
<evidence type="ECO:0000256" key="3">
    <source>
        <dbReference type="ARBA" id="ARBA00022679"/>
    </source>
</evidence>
<feature type="domain" description="RNA polymerase sigma factor 54 DNA-binding" evidence="10">
    <location>
        <begin position="284"/>
        <end position="440"/>
    </location>
</feature>
<dbReference type="InterPro" id="IPR038709">
    <property type="entry name" value="RpoN_core-bd_sf"/>
</dbReference>
<evidence type="ECO:0000256" key="5">
    <source>
        <dbReference type="ARBA" id="ARBA00023015"/>
    </source>
</evidence>
<keyword evidence="7" id="KW-0238">DNA-binding</keyword>